<comment type="similarity">
    <text evidence="4 14">Belongs to the glycosyl hydrolase 13 family.</text>
</comment>
<dbReference type="Gene3D" id="3.20.20.80">
    <property type="entry name" value="Glycosidases"/>
    <property type="match status" value="1"/>
</dbReference>
<evidence type="ECO:0000256" key="6">
    <source>
        <dbReference type="ARBA" id="ARBA00012595"/>
    </source>
</evidence>
<keyword evidence="8" id="KW-0378">Hydrolase</keyword>
<dbReference type="PANTHER" id="PTHR43447">
    <property type="entry name" value="ALPHA-AMYLASE"/>
    <property type="match status" value="1"/>
</dbReference>
<evidence type="ECO:0000313" key="17">
    <source>
        <dbReference type="EMBL" id="KAK7790982.1"/>
    </source>
</evidence>
<proteinExistence type="inferred from homology"/>
<keyword evidence="9" id="KW-0106">Calcium</keyword>
<keyword evidence="7" id="KW-0479">Metal-binding</keyword>
<dbReference type="InterPro" id="IPR006046">
    <property type="entry name" value="Alpha_amylase"/>
</dbReference>
<dbReference type="InterPro" id="IPR017853">
    <property type="entry name" value="GH"/>
</dbReference>
<dbReference type="GO" id="GO:0004556">
    <property type="term" value="F:alpha-amylase activity"/>
    <property type="evidence" value="ECO:0007669"/>
    <property type="project" value="UniProtKB-UniRule"/>
</dbReference>
<dbReference type="InterPro" id="IPR031319">
    <property type="entry name" value="A-amylase_C"/>
</dbReference>
<dbReference type="EC" id="3.2.1.1" evidence="6"/>
<accession>A0AAN9V5P3</accession>
<evidence type="ECO:0000256" key="8">
    <source>
        <dbReference type="ARBA" id="ARBA00022801"/>
    </source>
</evidence>
<feature type="domain" description="Alpha-amylase C-terminal" evidence="15">
    <location>
        <begin position="288"/>
        <end position="377"/>
    </location>
</feature>
<evidence type="ECO:0000256" key="3">
    <source>
        <dbReference type="ARBA" id="ARBA00001923"/>
    </source>
</evidence>
<keyword evidence="13" id="KW-0326">Glycosidase</keyword>
<dbReference type="SMART" id="SM00632">
    <property type="entry name" value="Aamy_C"/>
    <property type="match status" value="1"/>
</dbReference>
<evidence type="ECO:0000256" key="1">
    <source>
        <dbReference type="ARBA" id="ARBA00000548"/>
    </source>
</evidence>
<dbReference type="InterPro" id="IPR013780">
    <property type="entry name" value="Glyco_hydro_b"/>
</dbReference>
<dbReference type="AlphaFoldDB" id="A0AAN9V5P3"/>
<evidence type="ECO:0000256" key="14">
    <source>
        <dbReference type="RuleBase" id="RU003615"/>
    </source>
</evidence>
<dbReference type="GO" id="GO:0046872">
    <property type="term" value="F:metal ion binding"/>
    <property type="evidence" value="ECO:0007669"/>
    <property type="project" value="UniProtKB-KW"/>
</dbReference>
<comment type="subunit">
    <text evidence="5">Monomer.</text>
</comment>
<dbReference type="CDD" id="cd11317">
    <property type="entry name" value="AmyAc_bac_euk_AmyA"/>
    <property type="match status" value="1"/>
</dbReference>
<evidence type="ECO:0000256" key="7">
    <source>
        <dbReference type="ARBA" id="ARBA00022723"/>
    </source>
</evidence>
<organism evidence="17 18">
    <name type="scientific">Gryllus longicercus</name>
    <dbReference type="NCBI Taxonomy" id="2509291"/>
    <lineage>
        <taxon>Eukaryota</taxon>
        <taxon>Metazoa</taxon>
        <taxon>Ecdysozoa</taxon>
        <taxon>Arthropoda</taxon>
        <taxon>Hexapoda</taxon>
        <taxon>Insecta</taxon>
        <taxon>Pterygota</taxon>
        <taxon>Neoptera</taxon>
        <taxon>Polyneoptera</taxon>
        <taxon>Orthoptera</taxon>
        <taxon>Ensifera</taxon>
        <taxon>Gryllidea</taxon>
        <taxon>Grylloidea</taxon>
        <taxon>Gryllidae</taxon>
        <taxon>Gryllinae</taxon>
        <taxon>Gryllus</taxon>
    </lineage>
</organism>
<dbReference type="InterPro" id="IPR006048">
    <property type="entry name" value="A-amylase/branching_C"/>
</dbReference>
<protein>
    <recommendedName>
        <fullName evidence="6">alpha-amylase</fullName>
        <ecNumber evidence="6">3.2.1.1</ecNumber>
    </recommendedName>
</protein>
<dbReference type="PRINTS" id="PR00110">
    <property type="entry name" value="ALPHAAMYLASE"/>
</dbReference>
<evidence type="ECO:0000256" key="2">
    <source>
        <dbReference type="ARBA" id="ARBA00001913"/>
    </source>
</evidence>
<evidence type="ECO:0000313" key="18">
    <source>
        <dbReference type="Proteomes" id="UP001378592"/>
    </source>
</evidence>
<sequence>MAANWPNAVGYGGSTADTYNLMYPGVPYGPANFHPICEITSYSDANLVRNCELSGLHDLDQSQDYVRGKIIGYLNTLVDYGVAGFRVDAAKHMWPADLEYIYSQVKNLNTQWFASNTRPFFYQEVIDQSGNEGVHSYEYTSFGVVTEFKYGSMLSSAFQGNNAIKYLKNWGPEWGLLDGASALAFIDNHDNQRGSGGGGDVLTYKTAKLYKMAIAFMLAWPYGITRVISSYYFTNTDAGPPSNSDGTIKDVFVNGDGTCSNGWVCEHRWREVLNMVAFKNTVEGTTVANWWDNGDMQIAFSRGNAGFIAFNDQYNTDFKQTLQTGLPRGTYCDLMSGYKQNGSCSGKSVTVNEDGTAYIQILSSEDNGMLAISSASKVN</sequence>
<comment type="caution">
    <text evidence="17">The sequence shown here is derived from an EMBL/GenBank/DDBJ whole genome shotgun (WGS) entry which is preliminary data.</text>
</comment>
<evidence type="ECO:0000256" key="11">
    <source>
        <dbReference type="ARBA" id="ARBA00023214"/>
    </source>
</evidence>
<dbReference type="EMBL" id="JAZDUA010000573">
    <property type="protein sequence ID" value="KAK7790982.1"/>
    <property type="molecule type" value="Genomic_DNA"/>
</dbReference>
<evidence type="ECO:0000256" key="9">
    <source>
        <dbReference type="ARBA" id="ARBA00022837"/>
    </source>
</evidence>
<evidence type="ECO:0000256" key="5">
    <source>
        <dbReference type="ARBA" id="ARBA00011245"/>
    </source>
</evidence>
<reference evidence="17 18" key="1">
    <citation type="submission" date="2024-03" db="EMBL/GenBank/DDBJ databases">
        <title>The genome assembly and annotation of the cricket Gryllus longicercus Weissman &amp; Gray.</title>
        <authorList>
            <person name="Szrajer S."/>
            <person name="Gray D."/>
            <person name="Ylla G."/>
        </authorList>
    </citation>
    <scope>NUCLEOTIDE SEQUENCE [LARGE SCALE GENOMIC DNA]</scope>
    <source>
        <strain evidence="17">DAG 2021-001</strain>
        <tissue evidence="17">Whole body minus gut</tissue>
    </source>
</reference>
<keyword evidence="18" id="KW-1185">Reference proteome</keyword>
<gene>
    <name evidence="17" type="ORF">R5R35_005216</name>
</gene>
<dbReference type="InterPro" id="IPR006047">
    <property type="entry name" value="GH13_cat_dom"/>
</dbReference>
<comment type="catalytic activity">
    <reaction evidence="1">
        <text>Endohydrolysis of (1-&gt;4)-alpha-D-glucosidic linkages in polysaccharides containing three or more (1-&gt;4)-alpha-linked D-glucose units.</text>
        <dbReference type="EC" id="3.2.1.1"/>
    </reaction>
</comment>
<dbReference type="Gene3D" id="2.60.40.1180">
    <property type="entry name" value="Golgi alpha-mannosidase II"/>
    <property type="match status" value="1"/>
</dbReference>
<dbReference type="SMART" id="SM00642">
    <property type="entry name" value="Aamy"/>
    <property type="match status" value="1"/>
</dbReference>
<name>A0AAN9V5P3_9ORTH</name>
<evidence type="ECO:0000256" key="12">
    <source>
        <dbReference type="ARBA" id="ARBA00023277"/>
    </source>
</evidence>
<dbReference type="GO" id="GO:0005975">
    <property type="term" value="P:carbohydrate metabolic process"/>
    <property type="evidence" value="ECO:0007669"/>
    <property type="project" value="InterPro"/>
</dbReference>
<evidence type="ECO:0000259" key="15">
    <source>
        <dbReference type="SMART" id="SM00632"/>
    </source>
</evidence>
<evidence type="ECO:0000256" key="13">
    <source>
        <dbReference type="ARBA" id="ARBA00023295"/>
    </source>
</evidence>
<evidence type="ECO:0000256" key="4">
    <source>
        <dbReference type="ARBA" id="ARBA00008061"/>
    </source>
</evidence>
<dbReference type="SUPFAM" id="SSF51445">
    <property type="entry name" value="(Trans)glycosidases"/>
    <property type="match status" value="1"/>
</dbReference>
<dbReference type="Proteomes" id="UP001378592">
    <property type="component" value="Unassembled WGS sequence"/>
</dbReference>
<keyword evidence="10" id="KW-1015">Disulfide bond</keyword>
<comment type="cofactor">
    <cofactor evidence="3">
        <name>chloride</name>
        <dbReference type="ChEBI" id="CHEBI:17996"/>
    </cofactor>
</comment>
<evidence type="ECO:0000259" key="16">
    <source>
        <dbReference type="SMART" id="SM00642"/>
    </source>
</evidence>
<feature type="domain" description="Glycosyl hydrolase family 13 catalytic" evidence="16">
    <location>
        <begin position="4"/>
        <end position="279"/>
    </location>
</feature>
<dbReference type="SUPFAM" id="SSF51011">
    <property type="entry name" value="Glycosyl hydrolase domain"/>
    <property type="match status" value="1"/>
</dbReference>
<keyword evidence="12" id="KW-0119">Carbohydrate metabolism</keyword>
<keyword evidence="11" id="KW-0868">Chloride</keyword>
<comment type="cofactor">
    <cofactor evidence="2">
        <name>Ca(2+)</name>
        <dbReference type="ChEBI" id="CHEBI:29108"/>
    </cofactor>
</comment>
<dbReference type="Pfam" id="PF02806">
    <property type="entry name" value="Alpha-amylase_C"/>
    <property type="match status" value="1"/>
</dbReference>
<evidence type="ECO:0000256" key="10">
    <source>
        <dbReference type="ARBA" id="ARBA00023157"/>
    </source>
</evidence>